<accession>A0AAN5I762</accession>
<evidence type="ECO:0000313" key="1">
    <source>
        <dbReference type="EMBL" id="GMR52966.1"/>
    </source>
</evidence>
<evidence type="ECO:0000313" key="2">
    <source>
        <dbReference type="Proteomes" id="UP001328107"/>
    </source>
</evidence>
<reference evidence="2" key="1">
    <citation type="submission" date="2022-10" db="EMBL/GenBank/DDBJ databases">
        <title>Genome assembly of Pristionchus species.</title>
        <authorList>
            <person name="Yoshida K."/>
            <person name="Sommer R.J."/>
        </authorList>
    </citation>
    <scope>NUCLEOTIDE SEQUENCE [LARGE SCALE GENOMIC DNA]</scope>
    <source>
        <strain evidence="2">RS5460</strain>
    </source>
</reference>
<sequence length="133" mass="15200">MKITVATCKIKKQVESILRSSLDEIITIHRNTHDMISGTVPNEGTDIHCFQNFQESIENLRDFKENRIRISLSICIDGFPLYKRTKYSVTPIQLHIRSLSAHSRCKKKNNIIVALIGGSAKPSEKIMKTIFEK</sequence>
<dbReference type="Proteomes" id="UP001328107">
    <property type="component" value="Unassembled WGS sequence"/>
</dbReference>
<name>A0AAN5I762_9BILA</name>
<feature type="non-terminal residue" evidence="1">
    <location>
        <position position="133"/>
    </location>
</feature>
<dbReference type="AlphaFoldDB" id="A0AAN5I762"/>
<dbReference type="EMBL" id="BTRK01000005">
    <property type="protein sequence ID" value="GMR52966.1"/>
    <property type="molecule type" value="Genomic_DNA"/>
</dbReference>
<gene>
    <name evidence="1" type="ORF">PMAYCL1PPCAC_23161</name>
</gene>
<proteinExistence type="predicted"/>
<organism evidence="1 2">
    <name type="scientific">Pristionchus mayeri</name>
    <dbReference type="NCBI Taxonomy" id="1317129"/>
    <lineage>
        <taxon>Eukaryota</taxon>
        <taxon>Metazoa</taxon>
        <taxon>Ecdysozoa</taxon>
        <taxon>Nematoda</taxon>
        <taxon>Chromadorea</taxon>
        <taxon>Rhabditida</taxon>
        <taxon>Rhabditina</taxon>
        <taxon>Diplogasteromorpha</taxon>
        <taxon>Diplogasteroidea</taxon>
        <taxon>Neodiplogasteridae</taxon>
        <taxon>Pristionchus</taxon>
    </lineage>
</organism>
<keyword evidence="2" id="KW-1185">Reference proteome</keyword>
<protein>
    <submittedName>
        <fullName evidence="1">Uncharacterized protein</fullName>
    </submittedName>
</protein>
<comment type="caution">
    <text evidence="1">The sequence shown here is derived from an EMBL/GenBank/DDBJ whole genome shotgun (WGS) entry which is preliminary data.</text>
</comment>